<gene>
    <name evidence="8" type="ORF">METZ01_LOCUS475769</name>
</gene>
<comment type="subcellular location">
    <subcellularLocation>
        <location evidence="1">Cell membrane</location>
        <topology evidence="1">Multi-pass membrane protein</topology>
    </subcellularLocation>
</comment>
<evidence type="ECO:0000256" key="3">
    <source>
        <dbReference type="ARBA" id="ARBA00022679"/>
    </source>
</evidence>
<dbReference type="EMBL" id="UINC01202898">
    <property type="protein sequence ID" value="SVE22915.1"/>
    <property type="molecule type" value="Genomic_DNA"/>
</dbReference>
<organism evidence="8">
    <name type="scientific">marine metagenome</name>
    <dbReference type="NCBI Taxonomy" id="408172"/>
    <lineage>
        <taxon>unclassified sequences</taxon>
        <taxon>metagenomes</taxon>
        <taxon>ecological metagenomes</taxon>
    </lineage>
</organism>
<dbReference type="PANTHER" id="PTHR22926:SF3">
    <property type="entry name" value="UNDECAPRENYL-PHOSPHATE ALPHA-N-ACETYLGLUCOSAMINYL 1-PHOSPHATE TRANSFERASE"/>
    <property type="match status" value="1"/>
</dbReference>
<dbReference type="Pfam" id="PF00953">
    <property type="entry name" value="Glycos_transf_4"/>
    <property type="match status" value="1"/>
</dbReference>
<evidence type="ECO:0000256" key="4">
    <source>
        <dbReference type="ARBA" id="ARBA00022692"/>
    </source>
</evidence>
<name>A0A383BUD9_9ZZZZ</name>
<feature type="transmembrane region" description="Helical" evidence="7">
    <location>
        <begin position="48"/>
        <end position="68"/>
    </location>
</feature>
<dbReference type="InterPro" id="IPR000715">
    <property type="entry name" value="Glycosyl_transferase_4"/>
</dbReference>
<dbReference type="PANTHER" id="PTHR22926">
    <property type="entry name" value="PHOSPHO-N-ACETYLMURAMOYL-PENTAPEPTIDE-TRANSFERASE"/>
    <property type="match status" value="1"/>
</dbReference>
<protein>
    <recommendedName>
        <fullName evidence="9">Phospho-N-acetylmuramoyl-pentapeptide-transferase</fullName>
    </recommendedName>
</protein>
<dbReference type="GO" id="GO:0009103">
    <property type="term" value="P:lipopolysaccharide biosynthetic process"/>
    <property type="evidence" value="ECO:0007669"/>
    <property type="project" value="TreeGrafter"/>
</dbReference>
<evidence type="ECO:0000313" key="8">
    <source>
        <dbReference type="EMBL" id="SVE22915.1"/>
    </source>
</evidence>
<feature type="transmembrane region" description="Helical" evidence="7">
    <location>
        <begin position="88"/>
        <end position="108"/>
    </location>
</feature>
<reference evidence="8" key="1">
    <citation type="submission" date="2018-05" db="EMBL/GenBank/DDBJ databases">
        <authorList>
            <person name="Lanie J.A."/>
            <person name="Ng W.-L."/>
            <person name="Kazmierczak K.M."/>
            <person name="Andrzejewski T.M."/>
            <person name="Davidsen T.M."/>
            <person name="Wayne K.J."/>
            <person name="Tettelin H."/>
            <person name="Glass J.I."/>
            <person name="Rusch D."/>
            <person name="Podicherti R."/>
            <person name="Tsui H.-C.T."/>
            <person name="Winkler M.E."/>
        </authorList>
    </citation>
    <scope>NUCLEOTIDE SEQUENCE</scope>
</reference>
<evidence type="ECO:0000256" key="1">
    <source>
        <dbReference type="ARBA" id="ARBA00004651"/>
    </source>
</evidence>
<feature type="non-terminal residue" evidence="8">
    <location>
        <position position="159"/>
    </location>
</feature>
<keyword evidence="2" id="KW-1003">Cell membrane</keyword>
<sequence length="159" mass="18000">MNEWKLFISGGMIGLILCSVLVIIVLYRLSPLLQSRRIKSLRDQHRELVPRFGGVAIFWSFVFTLLIVWLLPFEQRGLGYQLPAENKFAGLCIGGLVAWGLGFCDDIFQMRTRWKLSGQIGIALLAVGFGFEISLVQIPFLQTVNLGLWSFPLTVLWIV</sequence>
<keyword evidence="5 7" id="KW-1133">Transmembrane helix</keyword>
<dbReference type="GO" id="GO:0044038">
    <property type="term" value="P:cell wall macromolecule biosynthetic process"/>
    <property type="evidence" value="ECO:0007669"/>
    <property type="project" value="TreeGrafter"/>
</dbReference>
<keyword evidence="6 7" id="KW-0472">Membrane</keyword>
<dbReference type="AlphaFoldDB" id="A0A383BUD9"/>
<keyword evidence="3" id="KW-0808">Transferase</keyword>
<evidence type="ECO:0000256" key="5">
    <source>
        <dbReference type="ARBA" id="ARBA00022989"/>
    </source>
</evidence>
<dbReference type="GO" id="GO:0071555">
    <property type="term" value="P:cell wall organization"/>
    <property type="evidence" value="ECO:0007669"/>
    <property type="project" value="TreeGrafter"/>
</dbReference>
<evidence type="ECO:0000256" key="2">
    <source>
        <dbReference type="ARBA" id="ARBA00022475"/>
    </source>
</evidence>
<proteinExistence type="predicted"/>
<evidence type="ECO:0000256" key="7">
    <source>
        <dbReference type="SAM" id="Phobius"/>
    </source>
</evidence>
<evidence type="ECO:0008006" key="9">
    <source>
        <dbReference type="Google" id="ProtNLM"/>
    </source>
</evidence>
<feature type="transmembrane region" description="Helical" evidence="7">
    <location>
        <begin position="120"/>
        <end position="140"/>
    </location>
</feature>
<dbReference type="GO" id="GO:0005886">
    <property type="term" value="C:plasma membrane"/>
    <property type="evidence" value="ECO:0007669"/>
    <property type="project" value="UniProtKB-SubCell"/>
</dbReference>
<evidence type="ECO:0000256" key="6">
    <source>
        <dbReference type="ARBA" id="ARBA00023136"/>
    </source>
</evidence>
<keyword evidence="4 7" id="KW-0812">Transmembrane</keyword>
<dbReference type="GO" id="GO:0016780">
    <property type="term" value="F:phosphotransferase activity, for other substituted phosphate groups"/>
    <property type="evidence" value="ECO:0007669"/>
    <property type="project" value="InterPro"/>
</dbReference>
<accession>A0A383BUD9</accession>
<feature type="transmembrane region" description="Helical" evidence="7">
    <location>
        <begin position="6"/>
        <end position="27"/>
    </location>
</feature>